<evidence type="ECO:0000313" key="2">
    <source>
        <dbReference type="EMBL" id="NYZ64701.1"/>
    </source>
</evidence>
<dbReference type="EMBL" id="JACCKB010000002">
    <property type="protein sequence ID" value="NYZ64701.1"/>
    <property type="molecule type" value="Genomic_DNA"/>
</dbReference>
<name>A0A853I406_9GAMM</name>
<dbReference type="RefSeq" id="WP_180566740.1">
    <property type="nucleotide sequence ID" value="NZ_JACCKB010000002.1"/>
</dbReference>
<gene>
    <name evidence="2" type="ORF">H0A36_01695</name>
</gene>
<evidence type="ECO:0000256" key="1">
    <source>
        <dbReference type="SAM" id="SignalP"/>
    </source>
</evidence>
<evidence type="ECO:0008006" key="4">
    <source>
        <dbReference type="Google" id="ProtNLM"/>
    </source>
</evidence>
<proteinExistence type="predicted"/>
<protein>
    <recommendedName>
        <fullName evidence="4">Solute-binding protein family 3/N-terminal domain-containing protein</fullName>
    </recommendedName>
</protein>
<sequence>MFKRTPISCSHLIYVACFYCCLLACQLANAVERITIAVGEWPPYISDKMKYQGRGLSKLKRSGQFDKYFDELLEGKYVEIGADD</sequence>
<keyword evidence="1" id="KW-0732">Signal</keyword>
<keyword evidence="3" id="KW-1185">Reference proteome</keyword>
<dbReference type="AlphaFoldDB" id="A0A853I406"/>
<reference evidence="2 3" key="1">
    <citation type="submission" date="2020-07" db="EMBL/GenBank/DDBJ databases">
        <title>Endozoicomonas sp. nov., isolated from sediment.</title>
        <authorList>
            <person name="Gu T."/>
        </authorList>
    </citation>
    <scope>NUCLEOTIDE SEQUENCE [LARGE SCALE GENOMIC DNA]</scope>
    <source>
        <strain evidence="2 3">SM1973</strain>
    </source>
</reference>
<feature type="chain" id="PRO_5032975015" description="Solute-binding protein family 3/N-terminal domain-containing protein" evidence="1">
    <location>
        <begin position="31"/>
        <end position="84"/>
    </location>
</feature>
<accession>A0A853I406</accession>
<dbReference type="Proteomes" id="UP000569732">
    <property type="component" value="Unassembled WGS sequence"/>
</dbReference>
<evidence type="ECO:0000313" key="3">
    <source>
        <dbReference type="Proteomes" id="UP000569732"/>
    </source>
</evidence>
<feature type="signal peptide" evidence="1">
    <location>
        <begin position="1"/>
        <end position="30"/>
    </location>
</feature>
<organism evidence="2 3">
    <name type="scientific">Spartinivicinus marinus</name>
    <dbReference type="NCBI Taxonomy" id="2994442"/>
    <lineage>
        <taxon>Bacteria</taxon>
        <taxon>Pseudomonadati</taxon>
        <taxon>Pseudomonadota</taxon>
        <taxon>Gammaproteobacteria</taxon>
        <taxon>Oceanospirillales</taxon>
        <taxon>Zooshikellaceae</taxon>
        <taxon>Spartinivicinus</taxon>
    </lineage>
</organism>
<comment type="caution">
    <text evidence="2">The sequence shown here is derived from an EMBL/GenBank/DDBJ whole genome shotgun (WGS) entry which is preliminary data.</text>
</comment>